<dbReference type="Gene3D" id="2.30.29.30">
    <property type="entry name" value="Pleckstrin-homology domain (PH domain)/Phosphotyrosine-binding domain (PTB)"/>
    <property type="match status" value="1"/>
</dbReference>
<dbReference type="Pfam" id="PF00017">
    <property type="entry name" value="SH2"/>
    <property type="match status" value="1"/>
</dbReference>
<dbReference type="SMART" id="SM00252">
    <property type="entry name" value="SH2"/>
    <property type="match status" value="1"/>
</dbReference>
<dbReference type="PRINTS" id="PR00401">
    <property type="entry name" value="SH2DOMAIN"/>
</dbReference>
<dbReference type="InterPro" id="IPR036860">
    <property type="entry name" value="SH2_dom_sf"/>
</dbReference>
<comment type="caution">
    <text evidence="6">The sequence shown here is derived from an EMBL/GenBank/DDBJ whole genome shotgun (WGS) entry which is preliminary data.</text>
</comment>
<sequence length="564" mass="62998">MEGYLDFKESSKWVTYWVVIRGSRLVFFANADTHITENVKGHIDLGPKSSVVDGKRKAKDKFEFEVKAERGKKYLFRTNTDRTRLQWVHTLHLAAQGKPPPPLIVSSLDSGESKTSPTSRSPTENQYTEVPEFNIPVVGVTEEEMAKSLLKKHNSFSSHCKKLLGRKKSDGLSKSFNAADLSREPVTEGAEAAKEEAFYDIVPGNKPPWYFGKISRVEAESILESCQPGRFLVRDSETVNKPGAYTLSLKHHDRCRHHKIETLYPEGNLVIKGHEDKTFPNLATLMKYFAKSQEKEIHLTPVVCQEPEATASPSTSSHPDPQQSYEIIVDQVDSRPPVPGCEGKPLAESNESLPRKKLPHGYENVPDKPRAKPPLLSRNTEPVLPMRGYENLPPKAFFSFTVGNRSPVLREPDSYETMESQTRDSFVEAPKPSLPPRKPAKTPHGYENLPEKPAVPLPPRGSATDGYVNLPGKEKRSLSEPPPQLPPRAQRQNHLGYENLPSGGRGAHRPASVPYQNIPPQGYNHSQGQQPRRPLAPPMTRAATLPAHIIENTLGKMDLKENPF</sequence>
<dbReference type="InterPro" id="IPR011993">
    <property type="entry name" value="PH-like_dom_sf"/>
</dbReference>
<feature type="compositionally biased region" description="Polar residues" evidence="3">
    <location>
        <begin position="107"/>
        <end position="126"/>
    </location>
</feature>
<dbReference type="CDD" id="cd00821">
    <property type="entry name" value="PH"/>
    <property type="match status" value="1"/>
</dbReference>
<dbReference type="SUPFAM" id="SSF55550">
    <property type="entry name" value="SH2 domain"/>
    <property type="match status" value="1"/>
</dbReference>
<dbReference type="CDD" id="cd00173">
    <property type="entry name" value="SH2"/>
    <property type="match status" value="1"/>
</dbReference>
<dbReference type="InterPro" id="IPR000980">
    <property type="entry name" value="SH2"/>
</dbReference>
<evidence type="ECO:0000313" key="6">
    <source>
        <dbReference type="EMBL" id="CAH3020581.1"/>
    </source>
</evidence>
<keyword evidence="7" id="KW-1185">Reference proteome</keyword>
<organism evidence="6 7">
    <name type="scientific">Porites evermanni</name>
    <dbReference type="NCBI Taxonomy" id="104178"/>
    <lineage>
        <taxon>Eukaryota</taxon>
        <taxon>Metazoa</taxon>
        <taxon>Cnidaria</taxon>
        <taxon>Anthozoa</taxon>
        <taxon>Hexacorallia</taxon>
        <taxon>Scleractinia</taxon>
        <taxon>Fungiina</taxon>
        <taxon>Poritidae</taxon>
        <taxon>Porites</taxon>
    </lineage>
</organism>
<dbReference type="PANTHER" id="PTHR10155">
    <property type="entry name" value="PHOSPHATIDYLINOSITOL 3-KINASE REGULATORY SUBUNIT"/>
    <property type="match status" value="1"/>
</dbReference>
<dbReference type="Gene3D" id="3.30.505.10">
    <property type="entry name" value="SH2 domain"/>
    <property type="match status" value="1"/>
</dbReference>
<dbReference type="PROSITE" id="PS50003">
    <property type="entry name" value="PH_DOMAIN"/>
    <property type="match status" value="1"/>
</dbReference>
<dbReference type="PROSITE" id="PS50001">
    <property type="entry name" value="SH2"/>
    <property type="match status" value="1"/>
</dbReference>
<dbReference type="InterPro" id="IPR001849">
    <property type="entry name" value="PH_domain"/>
</dbReference>
<feature type="domain" description="PH" evidence="5">
    <location>
        <begin position="1"/>
        <end position="96"/>
    </location>
</feature>
<evidence type="ECO:0000259" key="4">
    <source>
        <dbReference type="PROSITE" id="PS50001"/>
    </source>
</evidence>
<dbReference type="PANTHER" id="PTHR10155:SF0">
    <property type="entry name" value="SUPPRESSOR OF CYTOKINE SIGNALING AT 36E, ISOFORM D"/>
    <property type="match status" value="1"/>
</dbReference>
<dbReference type="SMART" id="SM00233">
    <property type="entry name" value="PH"/>
    <property type="match status" value="1"/>
</dbReference>
<dbReference type="Pfam" id="PF00169">
    <property type="entry name" value="PH"/>
    <property type="match status" value="1"/>
</dbReference>
<feature type="domain" description="SH2" evidence="4">
    <location>
        <begin position="209"/>
        <end position="302"/>
    </location>
</feature>
<evidence type="ECO:0000256" key="3">
    <source>
        <dbReference type="SAM" id="MobiDB-lite"/>
    </source>
</evidence>
<evidence type="ECO:0000313" key="7">
    <source>
        <dbReference type="Proteomes" id="UP001159427"/>
    </source>
</evidence>
<dbReference type="EMBL" id="CALNXI010000152">
    <property type="protein sequence ID" value="CAH3020581.1"/>
    <property type="molecule type" value="Genomic_DNA"/>
</dbReference>
<dbReference type="Proteomes" id="UP001159427">
    <property type="component" value="Unassembled WGS sequence"/>
</dbReference>
<evidence type="ECO:0000256" key="2">
    <source>
        <dbReference type="PROSITE-ProRule" id="PRU00191"/>
    </source>
</evidence>
<gene>
    <name evidence="6" type="ORF">PEVE_00007765</name>
</gene>
<reference evidence="6 7" key="1">
    <citation type="submission" date="2022-05" db="EMBL/GenBank/DDBJ databases">
        <authorList>
            <consortium name="Genoscope - CEA"/>
            <person name="William W."/>
        </authorList>
    </citation>
    <scope>NUCLEOTIDE SEQUENCE [LARGE SCALE GENOMIC DNA]</scope>
</reference>
<evidence type="ECO:0000256" key="1">
    <source>
        <dbReference type="ARBA" id="ARBA00022999"/>
    </source>
</evidence>
<protein>
    <recommendedName>
        <fullName evidence="8">SH2 domain-containing protein</fullName>
    </recommendedName>
</protein>
<keyword evidence="1 2" id="KW-0727">SH2 domain</keyword>
<evidence type="ECO:0008006" key="8">
    <source>
        <dbReference type="Google" id="ProtNLM"/>
    </source>
</evidence>
<proteinExistence type="predicted"/>
<dbReference type="SUPFAM" id="SSF50729">
    <property type="entry name" value="PH domain-like"/>
    <property type="match status" value="1"/>
</dbReference>
<feature type="region of interest" description="Disordered" evidence="3">
    <location>
        <begin position="405"/>
        <end position="537"/>
    </location>
</feature>
<feature type="region of interest" description="Disordered" evidence="3">
    <location>
        <begin position="335"/>
        <end position="380"/>
    </location>
</feature>
<evidence type="ECO:0000259" key="5">
    <source>
        <dbReference type="PROSITE" id="PS50003"/>
    </source>
</evidence>
<name>A0ABN8LTJ3_9CNID</name>
<feature type="region of interest" description="Disordered" evidence="3">
    <location>
        <begin position="98"/>
        <end position="126"/>
    </location>
</feature>
<feature type="compositionally biased region" description="Polar residues" evidence="3">
    <location>
        <begin position="514"/>
        <end position="530"/>
    </location>
</feature>
<accession>A0ABN8LTJ3</accession>